<evidence type="ECO:0000256" key="1">
    <source>
        <dbReference type="ARBA" id="ARBA00004267"/>
    </source>
</evidence>
<dbReference type="OrthoDB" id="2020852at2759"/>
<feature type="compositionally biased region" description="Low complexity" evidence="7">
    <location>
        <begin position="219"/>
        <end position="236"/>
    </location>
</feature>
<dbReference type="STRING" id="5364.A0A5C3NBT1"/>
<evidence type="ECO:0000256" key="6">
    <source>
        <dbReference type="SAM" id="Coils"/>
    </source>
</evidence>
<evidence type="ECO:0000313" key="10">
    <source>
        <dbReference type="Proteomes" id="UP000305948"/>
    </source>
</evidence>
<evidence type="ECO:0000313" key="9">
    <source>
        <dbReference type="EMBL" id="TFK53458.1"/>
    </source>
</evidence>
<dbReference type="Pfam" id="PF10495">
    <property type="entry name" value="PACT_coil_coil"/>
    <property type="match status" value="1"/>
</dbReference>
<feature type="compositionally biased region" description="Basic and acidic residues" evidence="7">
    <location>
        <begin position="1255"/>
        <end position="1266"/>
    </location>
</feature>
<dbReference type="GO" id="GO:0005815">
    <property type="term" value="C:microtubule organizing center"/>
    <property type="evidence" value="ECO:0007669"/>
    <property type="project" value="UniProtKB-SubCell"/>
</dbReference>
<feature type="compositionally biased region" description="Basic and acidic residues" evidence="7">
    <location>
        <begin position="198"/>
        <end position="209"/>
    </location>
</feature>
<evidence type="ECO:0000256" key="5">
    <source>
        <dbReference type="ARBA" id="ARBA00023212"/>
    </source>
</evidence>
<proteinExistence type="predicted"/>
<dbReference type="Proteomes" id="UP000305948">
    <property type="component" value="Unassembled WGS sequence"/>
</dbReference>
<keyword evidence="5" id="KW-0206">Cytoskeleton</keyword>
<keyword evidence="10" id="KW-1185">Reference proteome</keyword>
<dbReference type="EMBL" id="ML213507">
    <property type="protein sequence ID" value="TFK53458.1"/>
    <property type="molecule type" value="Genomic_DNA"/>
</dbReference>
<feature type="compositionally biased region" description="Polar residues" evidence="7">
    <location>
        <begin position="374"/>
        <end position="388"/>
    </location>
</feature>
<sequence length="1662" mass="184431">MQAMQLETPSRIWRRIQEAENQEMPSLPSMPVFEDSQADGTESEDQDPSESGDFLPVHSTPAVASSHGPTRSTVRPPSSTLSTARFASSIASRSVNGKSALSISRASASRKQDTESFDVSVIPSLPNASREEAGSDSGKDEEDVVEMLSRSVKPPEDDSMQDLALSGSLESVSRSNSPRPAYAATAKKNYDYSISLRTEPKPSPLDKMRNVSFRKPVTRTRTPSLSRTTPSPESSPGNSTPRSGTSINFSRAQSASPHPTSVPLPRSATASPAVRQNSAWANELEVTNDMSEYVPAVATDEGVSGLEEPDLPTDSEADMDPSESNQHEEEAYAQAPTESLASESQADEREPTFSSEEGPTVRNFGSPNPPLSVAFSSPAPSVTFTPTPVFQARPRPRARFSLPGETETPVSASVRFAVDEEDEEEEEYQPVTAIRAGLGVEEPVTPSAHKRSFLLSVINSTARPRIKVAPTPHPDHVAADPSSILQTLQTPAPAGVSLFAGVTPAARPRTGPRLSHPLHQTWQADEAQSPYGSADERASFISTASSHDLTTHARANTSFDPVVGLGREGHGVGRFNAGKLNTYLHGLNRRLQEENEVLVERLRRVEEEKAGGVPASTASVSASRRHSGGRRVSAVSALGDVSEGAEEKAVLEDMVEGLKDRLEGVEAEKGELERALGEEKEERARDREKWKVKMGEVEKGVSEIVQQLEKQARDAEAKTKAVEEEMGRELRSVQTMLAAVEEERDMALQRAEKAEQVMESGQELGGELRHANDRLAQAMADLRGANMQIKQLEEDVILSNERLDVLQRRVAEEKDAGKKSAEDVQAVSRESEEMQQRYIELKNEHVKTLEELRDTKVYLAEVEADAATAAASLEEQLAEANEKLEQLEDAQETIENLENDVERLEGEAERAGELARQMEEALEAAEGRMLEDEQQAAVLKAKIAALEWEVEDARRRADPSKSIKMGPDADVEALEAELEDAHKEMARLRSMVEQSPARKALEKAKDAKIELLENEKEELVERVKALRTLNSAKTPRRFSDISNLSGGSPLRRHVLSFKSPKTPGGPLTELSWLQNTPGEPSVAPLIAEISRLQSELDRANDSIDEKLEKLEDAGLGVVEVTEKLEDARSKILVLEDDIRRLSRRDERRLRRLQRAKCTNCHHKLDLRDLNRAAEGSESSIEISMASVVMDPPTPPTKTSETLRANLQAVNGELEAMKAQWAEERKQLLGEKAVLQDAAKRLNLQVAEAQSQAKQVKQDHRSQERTKSSLQAELDQTKKTVLDLEEELKAERSRLRGLTSERGRVERQKDDILLQLHRTEADMDDVKRHLQEVKDENYHLEAELRANSTSEQKARILDNKVAQNAETIQHLREERSLLVADHKELQRRFTEVSEHLSKMRGQQAASHTTHESRRHQLDMALHEVADLRRALSSQASELERQRAQGGNHQVTASAIAALEEDLMRVKREAEAFGRDLKQLRAEKAMLEDDMTKACRREKQAEAKAKVLGEQLDKAKNTCEKWKTHVCAVGNDSEQLSVLKLRHNKECKGLMVQIRYLKAKCTRESVLRGDLGYQKRYLLVLLARYEKSEQRILAAIARVGFLAPPDSLKPRSRTLKTVALAVVFAIRAKRASDKWRAECSSKQAIADALEEVRRRRSETERPVR</sequence>
<organism evidence="9 10">
    <name type="scientific">Heliocybe sulcata</name>
    <dbReference type="NCBI Taxonomy" id="5364"/>
    <lineage>
        <taxon>Eukaryota</taxon>
        <taxon>Fungi</taxon>
        <taxon>Dikarya</taxon>
        <taxon>Basidiomycota</taxon>
        <taxon>Agaricomycotina</taxon>
        <taxon>Agaricomycetes</taxon>
        <taxon>Gloeophyllales</taxon>
        <taxon>Gloeophyllaceae</taxon>
        <taxon>Heliocybe</taxon>
    </lineage>
</organism>
<reference evidence="9 10" key="1">
    <citation type="journal article" date="2019" name="Nat. Ecol. Evol.">
        <title>Megaphylogeny resolves global patterns of mushroom evolution.</title>
        <authorList>
            <person name="Varga T."/>
            <person name="Krizsan K."/>
            <person name="Foldi C."/>
            <person name="Dima B."/>
            <person name="Sanchez-Garcia M."/>
            <person name="Sanchez-Ramirez S."/>
            <person name="Szollosi G.J."/>
            <person name="Szarkandi J.G."/>
            <person name="Papp V."/>
            <person name="Albert L."/>
            <person name="Andreopoulos W."/>
            <person name="Angelini C."/>
            <person name="Antonin V."/>
            <person name="Barry K.W."/>
            <person name="Bougher N.L."/>
            <person name="Buchanan P."/>
            <person name="Buyck B."/>
            <person name="Bense V."/>
            <person name="Catcheside P."/>
            <person name="Chovatia M."/>
            <person name="Cooper J."/>
            <person name="Damon W."/>
            <person name="Desjardin D."/>
            <person name="Finy P."/>
            <person name="Geml J."/>
            <person name="Haridas S."/>
            <person name="Hughes K."/>
            <person name="Justo A."/>
            <person name="Karasinski D."/>
            <person name="Kautmanova I."/>
            <person name="Kiss B."/>
            <person name="Kocsube S."/>
            <person name="Kotiranta H."/>
            <person name="LaButti K.M."/>
            <person name="Lechner B.E."/>
            <person name="Liimatainen K."/>
            <person name="Lipzen A."/>
            <person name="Lukacs Z."/>
            <person name="Mihaltcheva S."/>
            <person name="Morgado L.N."/>
            <person name="Niskanen T."/>
            <person name="Noordeloos M.E."/>
            <person name="Ohm R.A."/>
            <person name="Ortiz-Santana B."/>
            <person name="Ovrebo C."/>
            <person name="Racz N."/>
            <person name="Riley R."/>
            <person name="Savchenko A."/>
            <person name="Shiryaev A."/>
            <person name="Soop K."/>
            <person name="Spirin V."/>
            <person name="Szebenyi C."/>
            <person name="Tomsovsky M."/>
            <person name="Tulloss R.E."/>
            <person name="Uehling J."/>
            <person name="Grigoriev I.V."/>
            <person name="Vagvolgyi C."/>
            <person name="Papp T."/>
            <person name="Martin F.M."/>
            <person name="Miettinen O."/>
            <person name="Hibbett D.S."/>
            <person name="Nagy L.G."/>
        </authorList>
    </citation>
    <scope>NUCLEOTIDE SEQUENCE [LARGE SCALE GENOMIC DNA]</scope>
    <source>
        <strain evidence="9 10">OMC1185</strain>
    </source>
</reference>
<feature type="compositionally biased region" description="Polar residues" evidence="7">
    <location>
        <begin position="67"/>
        <end position="97"/>
    </location>
</feature>
<name>A0A5C3NBT1_9AGAM</name>
<feature type="coiled-coil region" evidence="6">
    <location>
        <begin position="1089"/>
        <end position="1144"/>
    </location>
</feature>
<keyword evidence="4 6" id="KW-0175">Coiled coil</keyword>
<feature type="coiled-coil region" evidence="6">
    <location>
        <begin position="1420"/>
        <end position="1516"/>
    </location>
</feature>
<dbReference type="PANTHER" id="PTHR43941:SF1">
    <property type="entry name" value="STRUCTURAL MAINTENANCE OF CHROMOSOMES PROTEIN 2"/>
    <property type="match status" value="1"/>
</dbReference>
<feature type="compositionally biased region" description="Polar residues" evidence="7">
    <location>
        <begin position="168"/>
        <end position="178"/>
    </location>
</feature>
<feature type="region of interest" description="Disordered" evidence="7">
    <location>
        <begin position="1392"/>
        <end position="1412"/>
    </location>
</feature>
<feature type="domain" description="Pericentrin/AKAP-450 centrosomal targeting" evidence="8">
    <location>
        <begin position="1558"/>
        <end position="1633"/>
    </location>
</feature>
<feature type="compositionally biased region" description="Low complexity" evidence="7">
    <location>
        <begin position="99"/>
        <end position="109"/>
    </location>
</feature>
<feature type="compositionally biased region" description="Acidic residues" evidence="7">
    <location>
        <begin position="41"/>
        <end position="50"/>
    </location>
</feature>
<feature type="compositionally biased region" description="Acidic residues" evidence="7">
    <location>
        <begin position="307"/>
        <end position="321"/>
    </location>
</feature>
<keyword evidence="2" id="KW-0963">Cytoplasm</keyword>
<accession>A0A5C3NBT1</accession>
<protein>
    <recommendedName>
        <fullName evidence="8">Pericentrin/AKAP-450 centrosomal targeting domain-containing protein</fullName>
    </recommendedName>
</protein>
<dbReference type="GO" id="GO:0005737">
    <property type="term" value="C:cytoplasm"/>
    <property type="evidence" value="ECO:0007669"/>
    <property type="project" value="UniProtKB-ARBA"/>
</dbReference>
<evidence type="ECO:0000256" key="4">
    <source>
        <dbReference type="ARBA" id="ARBA00023054"/>
    </source>
</evidence>
<gene>
    <name evidence="9" type="ORF">OE88DRAFT_1676650</name>
</gene>
<evidence type="ECO:0000256" key="2">
    <source>
        <dbReference type="ARBA" id="ARBA00022490"/>
    </source>
</evidence>
<feature type="region of interest" description="Disordered" evidence="7">
    <location>
        <begin position="607"/>
        <end position="631"/>
    </location>
</feature>
<keyword evidence="3" id="KW-0597">Phosphoprotein</keyword>
<feature type="compositionally biased region" description="Polar residues" evidence="7">
    <location>
        <begin position="268"/>
        <end position="280"/>
    </location>
</feature>
<dbReference type="PANTHER" id="PTHR43941">
    <property type="entry name" value="STRUCTURAL MAINTENANCE OF CHROMOSOMES PROTEIN 2"/>
    <property type="match status" value="1"/>
</dbReference>
<feature type="compositionally biased region" description="Polar residues" evidence="7">
    <location>
        <begin position="237"/>
        <end position="259"/>
    </location>
</feature>
<evidence type="ECO:0000259" key="8">
    <source>
        <dbReference type="Pfam" id="PF10495"/>
    </source>
</evidence>
<dbReference type="InterPro" id="IPR019528">
    <property type="entry name" value="PACT_domain"/>
</dbReference>
<comment type="subcellular location">
    <subcellularLocation>
        <location evidence="1">Cytoplasm</location>
        <location evidence="1">Cytoskeleton</location>
        <location evidence="1">Microtubule organizing center</location>
    </subcellularLocation>
</comment>
<feature type="coiled-coil region" evidence="6">
    <location>
        <begin position="648"/>
        <end position="1029"/>
    </location>
</feature>
<evidence type="ECO:0000256" key="3">
    <source>
        <dbReference type="ARBA" id="ARBA00022553"/>
    </source>
</evidence>
<feature type="region of interest" description="Disordered" evidence="7">
    <location>
        <begin position="1"/>
        <end position="406"/>
    </location>
</feature>
<evidence type="ECO:0000256" key="7">
    <source>
        <dbReference type="SAM" id="MobiDB-lite"/>
    </source>
</evidence>
<feature type="region of interest" description="Disordered" evidence="7">
    <location>
        <begin position="1250"/>
        <end position="1273"/>
    </location>
</feature>